<dbReference type="Pfam" id="PF04031">
    <property type="entry name" value="Las1"/>
    <property type="match status" value="1"/>
</dbReference>
<evidence type="ECO:0000313" key="2">
    <source>
        <dbReference type="Proteomes" id="UP000800096"/>
    </source>
</evidence>
<dbReference type="Proteomes" id="UP000800096">
    <property type="component" value="Unassembled WGS sequence"/>
</dbReference>
<name>A0A6A5R130_AMPQU</name>
<dbReference type="InterPro" id="IPR007174">
    <property type="entry name" value="Las1"/>
</dbReference>
<dbReference type="GO" id="GO:0004519">
    <property type="term" value="F:endonuclease activity"/>
    <property type="evidence" value="ECO:0007669"/>
    <property type="project" value="InterPro"/>
</dbReference>
<organism evidence="1 2">
    <name type="scientific">Ampelomyces quisqualis</name>
    <name type="common">Powdery mildew agent</name>
    <dbReference type="NCBI Taxonomy" id="50730"/>
    <lineage>
        <taxon>Eukaryota</taxon>
        <taxon>Fungi</taxon>
        <taxon>Dikarya</taxon>
        <taxon>Ascomycota</taxon>
        <taxon>Pezizomycotina</taxon>
        <taxon>Dothideomycetes</taxon>
        <taxon>Pleosporomycetidae</taxon>
        <taxon>Pleosporales</taxon>
        <taxon>Pleosporineae</taxon>
        <taxon>Phaeosphaeriaceae</taxon>
        <taxon>Ampelomyces</taxon>
    </lineage>
</organism>
<dbReference type="GO" id="GO:0000460">
    <property type="term" value="P:maturation of 5.8S rRNA"/>
    <property type="evidence" value="ECO:0007669"/>
    <property type="project" value="TreeGrafter"/>
</dbReference>
<dbReference type="GO" id="GO:0090730">
    <property type="term" value="C:Las1 complex"/>
    <property type="evidence" value="ECO:0007669"/>
    <property type="project" value="InterPro"/>
</dbReference>
<dbReference type="PANTHER" id="PTHR15002:SF0">
    <property type="entry name" value="RIBOSOMAL BIOGENESIS PROTEIN LAS1L"/>
    <property type="match status" value="1"/>
</dbReference>
<dbReference type="GO" id="GO:0030687">
    <property type="term" value="C:preribosome, large subunit precursor"/>
    <property type="evidence" value="ECO:0007669"/>
    <property type="project" value="TreeGrafter"/>
</dbReference>
<reference evidence="1" key="1">
    <citation type="journal article" date="2020" name="Stud. Mycol.">
        <title>101 Dothideomycetes genomes: a test case for predicting lifestyles and emergence of pathogens.</title>
        <authorList>
            <person name="Haridas S."/>
            <person name="Albert R."/>
            <person name="Binder M."/>
            <person name="Bloem J."/>
            <person name="Labutti K."/>
            <person name="Salamov A."/>
            <person name="Andreopoulos B."/>
            <person name="Baker S."/>
            <person name="Barry K."/>
            <person name="Bills G."/>
            <person name="Bluhm B."/>
            <person name="Cannon C."/>
            <person name="Castanera R."/>
            <person name="Culley D."/>
            <person name="Daum C."/>
            <person name="Ezra D."/>
            <person name="Gonzalez J."/>
            <person name="Henrissat B."/>
            <person name="Kuo A."/>
            <person name="Liang C."/>
            <person name="Lipzen A."/>
            <person name="Lutzoni F."/>
            <person name="Magnuson J."/>
            <person name="Mondo S."/>
            <person name="Nolan M."/>
            <person name="Ohm R."/>
            <person name="Pangilinan J."/>
            <person name="Park H.-J."/>
            <person name="Ramirez L."/>
            <person name="Alfaro M."/>
            <person name="Sun H."/>
            <person name="Tritt A."/>
            <person name="Yoshinaga Y."/>
            <person name="Zwiers L.-H."/>
            <person name="Turgeon B."/>
            <person name="Goodwin S."/>
            <person name="Spatafora J."/>
            <person name="Crous P."/>
            <person name="Grigoriev I."/>
        </authorList>
    </citation>
    <scope>NUCLEOTIDE SEQUENCE</scope>
    <source>
        <strain evidence="1">HMLAC05119</strain>
    </source>
</reference>
<dbReference type="OrthoDB" id="10263222at2759"/>
<keyword evidence="2" id="KW-1185">Reference proteome</keyword>
<dbReference type="GO" id="GO:0000470">
    <property type="term" value="P:maturation of LSU-rRNA"/>
    <property type="evidence" value="ECO:0007669"/>
    <property type="project" value="TreeGrafter"/>
</dbReference>
<sequence length="431" mass="48528">MDQPDTQFVVTPWRTSKELLQLRHDLYASDTPKKERAVSKVFAWRLRKPDGLPLLLDSTADIVDVLLQDAKNELTHNPLRLLYATALSRFITGLADTQIDLIRDKPSWFPPGKTLQLPYPLLEIRHRIVHRHLPSLAELKRAAQDSLDWLWEWYWAQLDHAFGPSQPTNSDDAAAALEGTEVVHEKLHSTLKTYVKERKNEIKSHRKDSKAAESALSTYTLRFSPATSSLPSHRTTNILLNLLVSEKMILPADKKFGSSMSGAFIIWDPVLLALCTAGMVSVSRLLGSLTAAMNAPANASTTMNIDVDPARQGWCEWITHILCAETWAAHQDALVERVLAECFSDPVYWNVKVAERLLEDGRVAREKEGWLAVLMAAKGEGMHVHVDVDVQGEVATQVKKPKEKIRGPTKVVGMWKARPIGWMAEEWDEDE</sequence>
<dbReference type="PANTHER" id="PTHR15002">
    <property type="entry name" value="RIBOSOMAL BIOGENESIS PROTEIN LAS1L"/>
    <property type="match status" value="1"/>
</dbReference>
<proteinExistence type="predicted"/>
<evidence type="ECO:0000313" key="1">
    <source>
        <dbReference type="EMBL" id="KAF1921382.1"/>
    </source>
</evidence>
<protein>
    <submittedName>
        <fullName evidence="1">Las1-like-domain-containing protein</fullName>
    </submittedName>
</protein>
<accession>A0A6A5R130</accession>
<dbReference type="AlphaFoldDB" id="A0A6A5R130"/>
<dbReference type="EMBL" id="ML979132">
    <property type="protein sequence ID" value="KAF1921382.1"/>
    <property type="molecule type" value="Genomic_DNA"/>
</dbReference>
<gene>
    <name evidence="1" type="ORF">BDU57DRAFT_47262</name>
</gene>